<protein>
    <submittedName>
        <fullName evidence="2">Uncharacterized protein</fullName>
    </submittedName>
</protein>
<organism evidence="2 3">
    <name type="scientific">Chaetoceros tenuissimus</name>
    <dbReference type="NCBI Taxonomy" id="426638"/>
    <lineage>
        <taxon>Eukaryota</taxon>
        <taxon>Sar</taxon>
        <taxon>Stramenopiles</taxon>
        <taxon>Ochrophyta</taxon>
        <taxon>Bacillariophyta</taxon>
        <taxon>Coscinodiscophyceae</taxon>
        <taxon>Chaetocerotophycidae</taxon>
        <taxon>Chaetocerotales</taxon>
        <taxon>Chaetocerotaceae</taxon>
        <taxon>Chaetoceros</taxon>
    </lineage>
</organism>
<evidence type="ECO:0000313" key="2">
    <source>
        <dbReference type="EMBL" id="GFH44023.1"/>
    </source>
</evidence>
<feature type="region of interest" description="Disordered" evidence="1">
    <location>
        <begin position="272"/>
        <end position="293"/>
    </location>
</feature>
<keyword evidence="3" id="KW-1185">Reference proteome</keyword>
<name>A0AAD3CE96_9STRA</name>
<feature type="compositionally biased region" description="Polar residues" evidence="1">
    <location>
        <begin position="274"/>
        <end position="293"/>
    </location>
</feature>
<feature type="region of interest" description="Disordered" evidence="1">
    <location>
        <begin position="99"/>
        <end position="118"/>
    </location>
</feature>
<dbReference type="Proteomes" id="UP001054902">
    <property type="component" value="Unassembled WGS sequence"/>
</dbReference>
<evidence type="ECO:0000256" key="1">
    <source>
        <dbReference type="SAM" id="MobiDB-lite"/>
    </source>
</evidence>
<sequence>MFPTPTHHKYFSSIPSHELGDPNILSSSDILFGTTKTDDAKWNDEMEALLLDTSLHTILALPDNDQDDYSSIEQQLSTLEKESNNFFETLKKKELSLLPQEEQGSDQHDGSSTVSCKAEKDTPMQYEECCGISLGSKESTISSKSDDKRIHSFSFDTDYDLSSETEEGTTTQEECFSELFATNIISEVFHFVDATKGDNKHNEKKSPLDSILVHSFVKEYEIRAKDLRACMNRTKSSRSKVAKVKQYMKKRYLQKCSSSRSSKLEGIEAVPDFTKTSDGQPSSLQELFTSHQM</sequence>
<accession>A0AAD3CE96</accession>
<proteinExistence type="predicted"/>
<gene>
    <name evidence="2" type="ORF">CTEN210_00497</name>
</gene>
<evidence type="ECO:0000313" key="3">
    <source>
        <dbReference type="Proteomes" id="UP001054902"/>
    </source>
</evidence>
<dbReference type="AlphaFoldDB" id="A0AAD3CE96"/>
<reference evidence="2 3" key="1">
    <citation type="journal article" date="2021" name="Sci. Rep.">
        <title>The genome of the diatom Chaetoceros tenuissimus carries an ancient integrated fragment of an extant virus.</title>
        <authorList>
            <person name="Hongo Y."/>
            <person name="Kimura K."/>
            <person name="Takaki Y."/>
            <person name="Yoshida Y."/>
            <person name="Baba S."/>
            <person name="Kobayashi G."/>
            <person name="Nagasaki K."/>
            <person name="Hano T."/>
            <person name="Tomaru Y."/>
        </authorList>
    </citation>
    <scope>NUCLEOTIDE SEQUENCE [LARGE SCALE GENOMIC DNA]</scope>
    <source>
        <strain evidence="2 3">NIES-3715</strain>
    </source>
</reference>
<dbReference type="EMBL" id="BLLK01000019">
    <property type="protein sequence ID" value="GFH44023.1"/>
    <property type="molecule type" value="Genomic_DNA"/>
</dbReference>
<comment type="caution">
    <text evidence="2">The sequence shown here is derived from an EMBL/GenBank/DDBJ whole genome shotgun (WGS) entry which is preliminary data.</text>
</comment>